<dbReference type="PANTHER" id="PTHR10736">
    <property type="entry name" value="BESTROPHIN"/>
    <property type="match status" value="1"/>
</dbReference>
<evidence type="ECO:0000256" key="4">
    <source>
        <dbReference type="ARBA" id="ARBA00023136"/>
    </source>
</evidence>
<accession>A0AA85J1B1</accession>
<feature type="transmembrane region" description="Helical" evidence="6">
    <location>
        <begin position="229"/>
        <end position="253"/>
    </location>
</feature>
<evidence type="ECO:0000256" key="2">
    <source>
        <dbReference type="ARBA" id="ARBA00022692"/>
    </source>
</evidence>
<dbReference type="InterPro" id="IPR000615">
    <property type="entry name" value="Bestrophin"/>
</dbReference>
<keyword evidence="4 6" id="KW-0472">Membrane</keyword>
<feature type="transmembrane region" description="Helical" evidence="6">
    <location>
        <begin position="31"/>
        <end position="54"/>
    </location>
</feature>
<dbReference type="GO" id="GO:0034707">
    <property type="term" value="C:chloride channel complex"/>
    <property type="evidence" value="ECO:0007669"/>
    <property type="project" value="UniProtKB-KW"/>
</dbReference>
<feature type="transmembrane region" description="Helical" evidence="6">
    <location>
        <begin position="66"/>
        <end position="90"/>
    </location>
</feature>
<dbReference type="AlphaFoldDB" id="A0AA85J1B1"/>
<evidence type="ECO:0000256" key="1">
    <source>
        <dbReference type="ARBA" id="ARBA00004370"/>
    </source>
</evidence>
<evidence type="ECO:0000256" key="5">
    <source>
        <dbReference type="ARBA" id="ARBA00034769"/>
    </source>
</evidence>
<dbReference type="Proteomes" id="UP000050795">
    <property type="component" value="Unassembled WGS sequence"/>
</dbReference>
<organism evidence="7 8">
    <name type="scientific">Trichobilharzia regenti</name>
    <name type="common">Nasal bird schistosome</name>
    <dbReference type="NCBI Taxonomy" id="157069"/>
    <lineage>
        <taxon>Eukaryota</taxon>
        <taxon>Metazoa</taxon>
        <taxon>Spiralia</taxon>
        <taxon>Lophotrochozoa</taxon>
        <taxon>Platyhelminthes</taxon>
        <taxon>Trematoda</taxon>
        <taxon>Digenea</taxon>
        <taxon>Strigeidida</taxon>
        <taxon>Schistosomatoidea</taxon>
        <taxon>Schistosomatidae</taxon>
        <taxon>Trichobilharzia</taxon>
    </lineage>
</organism>
<protein>
    <recommendedName>
        <fullName evidence="6">Bestrophin homolog</fullName>
    </recommendedName>
</protein>
<comment type="subcellular location">
    <subcellularLocation>
        <location evidence="6">Cell membrane</location>
        <topology evidence="6">Multi-pass membrane protein</topology>
    </subcellularLocation>
    <subcellularLocation>
        <location evidence="1">Membrane</location>
    </subcellularLocation>
</comment>
<evidence type="ECO:0000256" key="6">
    <source>
        <dbReference type="RuleBase" id="RU363126"/>
    </source>
</evidence>
<evidence type="ECO:0000313" key="8">
    <source>
        <dbReference type="WBParaSite" id="TREG1_119190.1"/>
    </source>
</evidence>
<reference evidence="8" key="2">
    <citation type="submission" date="2023-11" db="UniProtKB">
        <authorList>
            <consortium name="WormBaseParasite"/>
        </authorList>
    </citation>
    <scope>IDENTIFICATION</scope>
</reference>
<evidence type="ECO:0000256" key="3">
    <source>
        <dbReference type="ARBA" id="ARBA00022989"/>
    </source>
</evidence>
<keyword evidence="6" id="KW-0869">Chloride channel</keyword>
<keyword evidence="3 6" id="KW-1133">Transmembrane helix</keyword>
<dbReference type="GO" id="GO:0005886">
    <property type="term" value="C:plasma membrane"/>
    <property type="evidence" value="ECO:0007669"/>
    <property type="project" value="UniProtKB-SubCell"/>
</dbReference>
<dbReference type="InterPro" id="IPR021134">
    <property type="entry name" value="Bestrophin-like"/>
</dbReference>
<dbReference type="Pfam" id="PF01062">
    <property type="entry name" value="Bestrophin"/>
    <property type="match status" value="1"/>
</dbReference>
<dbReference type="WBParaSite" id="TREG1_119190.1">
    <property type="protein sequence ID" value="TREG1_119190.1"/>
    <property type="gene ID" value="TREG1_119190"/>
</dbReference>
<comment type="similarity">
    <text evidence="5 6">Belongs to the anion channel-forming bestrophin (TC 1.A.46) family. Calcium-sensitive chloride channel subfamily.</text>
</comment>
<dbReference type="GO" id="GO:0005254">
    <property type="term" value="F:chloride channel activity"/>
    <property type="evidence" value="ECO:0007669"/>
    <property type="project" value="UniProtKB-KW"/>
</dbReference>
<keyword evidence="6" id="KW-0406">Ion transport</keyword>
<keyword evidence="6" id="KW-0868">Chloride</keyword>
<keyword evidence="6" id="KW-0407">Ion channel</keyword>
<comment type="function">
    <text evidence="6">Forms chloride channels.</text>
</comment>
<evidence type="ECO:0000313" key="7">
    <source>
        <dbReference type="Proteomes" id="UP000050795"/>
    </source>
</evidence>
<keyword evidence="2 6" id="KW-0812">Transmembrane</keyword>
<keyword evidence="6" id="KW-0813">Transport</keyword>
<sequence>MTVQYNQLVLTGGPGVFFSLLLRWRGCVFKLIYIDVIFFMTLYALISCIYRFALPEHAQRVFEKTVVFTQSFQGLIPVSFILGFYINYVFARFWKLFMTIPWVLKFAISITGHLSGDSDRPRMIRRTCFRYMMGSLIMTCTRLNLIAKKRFPTPEYFVKAGIFTEGEVIMILNVVPTHVQPFLPIIWTISLITRAQKEGLIRNHHALASIIDEVNNFRQGLLDMFMMDFVCIPLVYTQVVTLAVYIYFLASLIGRQFVMDASPYADQVNSKDLYFPFFTILEFIVYMGLLKVAETLVNPMGENDEDIDINEVIDFNWKAGWCIVDGMKTSVPAIVRDIHWRLSVTELPHTEESKRLSTRPFRGSVYDLNLTSHQDLIGSGLSLSRLIRSQDLAGGGMRKFSRQSQVAQPQ</sequence>
<keyword evidence="6" id="KW-1003">Cell membrane</keyword>
<name>A0AA85J1B1_TRIRE</name>
<feature type="transmembrane region" description="Helical" evidence="6">
    <location>
        <begin position="273"/>
        <end position="290"/>
    </location>
</feature>
<reference evidence="7" key="1">
    <citation type="submission" date="2022-06" db="EMBL/GenBank/DDBJ databases">
        <authorList>
            <person name="Berger JAMES D."/>
            <person name="Berger JAMES D."/>
        </authorList>
    </citation>
    <scope>NUCLEOTIDE SEQUENCE [LARGE SCALE GENOMIC DNA]</scope>
</reference>
<proteinExistence type="inferred from homology"/>
<keyword evidence="7" id="KW-1185">Reference proteome</keyword>
<dbReference type="PANTHER" id="PTHR10736:SF65">
    <property type="entry name" value="BESTROPHIN 1, ISOFORM C-RELATED"/>
    <property type="match status" value="1"/>
</dbReference>